<gene>
    <name evidence="8" type="primary">EDC3</name>
    <name evidence="8" type="ORF">SK128_008466</name>
</gene>
<evidence type="ECO:0000313" key="9">
    <source>
        <dbReference type="Proteomes" id="UP001381693"/>
    </source>
</evidence>
<dbReference type="PROSITE" id="PS51385">
    <property type="entry name" value="YJEF_N"/>
    <property type="match status" value="1"/>
</dbReference>
<evidence type="ECO:0000256" key="2">
    <source>
        <dbReference type="ARBA" id="ARBA00006610"/>
    </source>
</evidence>
<dbReference type="SMART" id="SM01199">
    <property type="entry name" value="FDF"/>
    <property type="match status" value="1"/>
</dbReference>
<dbReference type="CDD" id="cd01737">
    <property type="entry name" value="LSm16_N"/>
    <property type="match status" value="1"/>
</dbReference>
<dbReference type="InterPro" id="IPR036652">
    <property type="entry name" value="YjeF_N_dom_sf"/>
</dbReference>
<evidence type="ECO:0000256" key="1">
    <source>
        <dbReference type="ARBA" id="ARBA00004201"/>
    </source>
</evidence>
<comment type="subcellular location">
    <subcellularLocation>
        <location evidence="1">Cytoplasm</location>
        <location evidence="1">P-body</location>
    </subcellularLocation>
</comment>
<dbReference type="SUPFAM" id="SSF64153">
    <property type="entry name" value="YjeF N-terminal domain-like"/>
    <property type="match status" value="1"/>
</dbReference>
<protein>
    <recommendedName>
        <fullName evidence="3">Enhancer of mRNA-decapping protein 3</fullName>
    </recommendedName>
</protein>
<sequence length="561" mass="61744">MSTTSDFIGCEVSVEVSGGLGWYQGRVVSVSDQKQTITLTRVLHNGRPAALSEVTLNARDIKDLKLLSNTDATSSEDPKPRYLASSPHEPDEAVTSRIQEQTSKSIISHPLLNYDHSGDHQTFNSVSVNHSQSQYHGESHKNRPFRTVKQQQYETEGLSDNQHGRPKPRASVGQALARGSHSPLYRDHMCDYPRMNSLSLASHDYSSPRRIDKSEVTRTPSKKERIRRRDETTFGTPIDDDMLTTDFDFEKNLALFDKQAVIEEIQNLKPDVVRQADRFSEKKYRCDENVLPAKSPPKRQIIVPTEDAGEVIYANDSGLLVPSVNKELRAALLSTANQHGLTNSRQLEIIGRSATEVILTLSGGSHRLEPGNSHQPPVVVILCGVHMQGAAGVNAARQLESHGVQTIVVTPHLPTSPPPPLLLTHELQLYNLTNGRTTTDPRGITTTFDLIVDARLDHNGRVGEGNIGQSWLNSTSTWASNFRAPILALDPPSDLAAIPSSQPPLPARILLCPALPLAYSPGRGRVYLLNLPIPQQTYSAVGIKYVSPFGAKLVIPLHPHE</sequence>
<dbReference type="Gene3D" id="2.30.30.100">
    <property type="match status" value="1"/>
</dbReference>
<evidence type="ECO:0000256" key="3">
    <source>
        <dbReference type="ARBA" id="ARBA00015797"/>
    </source>
</evidence>
<dbReference type="Pfam" id="PF12701">
    <property type="entry name" value="LSM14"/>
    <property type="match status" value="1"/>
</dbReference>
<evidence type="ECO:0000256" key="5">
    <source>
        <dbReference type="SAM" id="MobiDB-lite"/>
    </source>
</evidence>
<dbReference type="InterPro" id="IPR025609">
    <property type="entry name" value="Lsm14-like_N"/>
</dbReference>
<evidence type="ECO:0000259" key="6">
    <source>
        <dbReference type="PROSITE" id="PS51385"/>
    </source>
</evidence>
<dbReference type="Gene3D" id="3.40.50.10260">
    <property type="entry name" value="YjeF N-terminal domain"/>
    <property type="match status" value="1"/>
</dbReference>
<dbReference type="PANTHER" id="PTHR13612:SF0">
    <property type="entry name" value="ENHANCER OF MRNA-DECAPPING PROTEIN 3"/>
    <property type="match status" value="1"/>
</dbReference>
<keyword evidence="9" id="KW-1185">Reference proteome</keyword>
<dbReference type="GO" id="GO:0000932">
    <property type="term" value="C:P-body"/>
    <property type="evidence" value="ECO:0007669"/>
    <property type="project" value="UniProtKB-SubCell"/>
</dbReference>
<dbReference type="Pfam" id="PF09532">
    <property type="entry name" value="FDF"/>
    <property type="match status" value="1"/>
</dbReference>
<feature type="compositionally biased region" description="Basic and acidic residues" evidence="5">
    <location>
        <begin position="206"/>
        <end position="227"/>
    </location>
</feature>
<feature type="region of interest" description="Disordered" evidence="5">
    <location>
        <begin position="69"/>
        <end position="101"/>
    </location>
</feature>
<keyword evidence="4" id="KW-0963">Cytoplasm</keyword>
<comment type="similarity">
    <text evidence="2">Belongs to the EDC3 family.</text>
</comment>
<evidence type="ECO:0000259" key="7">
    <source>
        <dbReference type="PROSITE" id="PS51512"/>
    </source>
</evidence>
<proteinExistence type="inferred from homology"/>
<dbReference type="Pfam" id="PF03853">
    <property type="entry name" value="YjeF_N"/>
    <property type="match status" value="1"/>
</dbReference>
<dbReference type="InterPro" id="IPR025762">
    <property type="entry name" value="DFDF"/>
</dbReference>
<dbReference type="Proteomes" id="UP001381693">
    <property type="component" value="Unassembled WGS sequence"/>
</dbReference>
<dbReference type="PANTHER" id="PTHR13612">
    <property type="entry name" value="ENHANCER OF MRNA-DECAPPING PROTEIN 3"/>
    <property type="match status" value="1"/>
</dbReference>
<evidence type="ECO:0000313" key="8">
    <source>
        <dbReference type="EMBL" id="KAK7081604.1"/>
    </source>
</evidence>
<dbReference type="InterPro" id="IPR004443">
    <property type="entry name" value="YjeF_N_dom"/>
</dbReference>
<dbReference type="GO" id="GO:0033962">
    <property type="term" value="P:P-body assembly"/>
    <property type="evidence" value="ECO:0007669"/>
    <property type="project" value="TreeGrafter"/>
</dbReference>
<dbReference type="EMBL" id="JAXCGZ010004633">
    <property type="protein sequence ID" value="KAK7081604.1"/>
    <property type="molecule type" value="Genomic_DNA"/>
</dbReference>
<feature type="domain" description="YjeF N-terminal" evidence="6">
    <location>
        <begin position="328"/>
        <end position="539"/>
    </location>
</feature>
<dbReference type="GO" id="GO:0003729">
    <property type="term" value="F:mRNA binding"/>
    <property type="evidence" value="ECO:0007669"/>
    <property type="project" value="InterPro"/>
</dbReference>
<organism evidence="8 9">
    <name type="scientific">Halocaridina rubra</name>
    <name type="common">Hawaiian red shrimp</name>
    <dbReference type="NCBI Taxonomy" id="373956"/>
    <lineage>
        <taxon>Eukaryota</taxon>
        <taxon>Metazoa</taxon>
        <taxon>Ecdysozoa</taxon>
        <taxon>Arthropoda</taxon>
        <taxon>Crustacea</taxon>
        <taxon>Multicrustacea</taxon>
        <taxon>Malacostraca</taxon>
        <taxon>Eumalacostraca</taxon>
        <taxon>Eucarida</taxon>
        <taxon>Decapoda</taxon>
        <taxon>Pleocyemata</taxon>
        <taxon>Caridea</taxon>
        <taxon>Atyoidea</taxon>
        <taxon>Atyidae</taxon>
        <taxon>Halocaridina</taxon>
    </lineage>
</organism>
<evidence type="ECO:0000256" key="4">
    <source>
        <dbReference type="ARBA" id="ARBA00022490"/>
    </source>
</evidence>
<dbReference type="InterPro" id="IPR019050">
    <property type="entry name" value="FDF_dom"/>
</dbReference>
<comment type="caution">
    <text evidence="8">The sequence shown here is derived from an EMBL/GenBank/DDBJ whole genome shotgun (WGS) entry which is preliminary data.</text>
</comment>
<dbReference type="AlphaFoldDB" id="A0AAN8XNU8"/>
<feature type="compositionally biased region" description="Polar residues" evidence="5">
    <location>
        <begin position="151"/>
        <end position="161"/>
    </location>
</feature>
<dbReference type="InterPro" id="IPR034107">
    <property type="entry name" value="Lsm16_N"/>
</dbReference>
<dbReference type="GO" id="GO:0031087">
    <property type="term" value="P:deadenylation-independent decapping of nuclear-transcribed mRNA"/>
    <property type="evidence" value="ECO:0007669"/>
    <property type="project" value="InterPro"/>
</dbReference>
<accession>A0AAN8XNU8</accession>
<name>A0AAN8XNU8_HALRR</name>
<feature type="region of interest" description="Disordered" evidence="5">
    <location>
        <begin position="204"/>
        <end position="227"/>
    </location>
</feature>
<feature type="region of interest" description="Disordered" evidence="5">
    <location>
        <begin position="151"/>
        <end position="177"/>
    </location>
</feature>
<dbReference type="SMART" id="SM01271">
    <property type="entry name" value="LSM14"/>
    <property type="match status" value="1"/>
</dbReference>
<feature type="domain" description="DFDF" evidence="7">
    <location>
        <begin position="235"/>
        <end position="271"/>
    </location>
</feature>
<reference evidence="8 9" key="1">
    <citation type="submission" date="2023-11" db="EMBL/GenBank/DDBJ databases">
        <title>Halocaridina rubra genome assembly.</title>
        <authorList>
            <person name="Smith C."/>
        </authorList>
    </citation>
    <scope>NUCLEOTIDE SEQUENCE [LARGE SCALE GENOMIC DNA]</scope>
    <source>
        <strain evidence="8">EP-1</strain>
        <tissue evidence="8">Whole</tissue>
    </source>
</reference>
<dbReference type="PROSITE" id="PS51512">
    <property type="entry name" value="DFDF"/>
    <property type="match status" value="1"/>
</dbReference>